<evidence type="ECO:0000313" key="7">
    <source>
        <dbReference type="Proteomes" id="UP000590740"/>
    </source>
</evidence>
<dbReference type="PANTHER" id="PTHR30600:SF9">
    <property type="entry name" value="BLR7738 PROTEIN"/>
    <property type="match status" value="1"/>
</dbReference>
<dbReference type="Gene3D" id="1.10.760.10">
    <property type="entry name" value="Cytochrome c-like domain"/>
    <property type="match status" value="1"/>
</dbReference>
<dbReference type="Pfam" id="PF21419">
    <property type="entry name" value="RoxA-like_Cyt-c"/>
    <property type="match status" value="1"/>
</dbReference>
<dbReference type="InterPro" id="IPR009056">
    <property type="entry name" value="Cyt_c-like_dom"/>
</dbReference>
<dbReference type="SUPFAM" id="SSF46626">
    <property type="entry name" value="Cytochrome c"/>
    <property type="match status" value="1"/>
</dbReference>
<sequence length="558" mass="61339">MPATSVKRLSQGWSQWQSDWFHSTTQGSKFMPYVFFVALEQADSQKPFNSAENLERFRCIPRPATKANPDHLPIGFVADPSPSLPSTPFKDTRSIGFTCAACHTAQINYKGTSLLIDGGPTLADMSALIVAIKDAVVATTSDPKKLDRFAKKVLGDEYSPAKRDMVEKELKRTAASQASYLRMNRSPVPYGFARMDAFGRIFNNALVAVGSKDRVVPDAPVSYPFLWDTVRSDCVQWTGNAPNGLIGSLGRNVGEVVGVFGEIDSKVKPLPHGYASSVNFKNLIQIEKSLHGLKHPAWPEDVLGRLDPHKVKAGAALFKQLRCDHCHPRINPFSWLPFVRTFTSHLTNLEDTSDEEGVHTDATAAALIRDSVADSGRLSGQPKIIDIFSKYGKIEPVKAIVDDTVVRTLIGKLENKKLPVSNGKVLMSGNGLNQVGNLNDLMPMSAELKAAQKARQTIPLVYRARPLDGIWATGPFLHNGSVPTLYDLLLPEARRPKTFAVGNREFDPVKVGAVTTPNSETQTFDTRLKGNSNKGHDYGTSRLTESQRLELLEYLKSL</sequence>
<reference evidence="6 7" key="1">
    <citation type="submission" date="2020-08" db="EMBL/GenBank/DDBJ databases">
        <title>Genomic Encyclopedia of Type Strains, Phase IV (KMG-IV): sequencing the most valuable type-strain genomes for metagenomic binning, comparative biology and taxonomic classification.</title>
        <authorList>
            <person name="Goeker M."/>
        </authorList>
    </citation>
    <scope>NUCLEOTIDE SEQUENCE [LARGE SCALE GENOMIC DNA]</scope>
    <source>
        <strain evidence="6 7">DSM 12252</strain>
    </source>
</reference>
<dbReference type="InterPro" id="IPR036909">
    <property type="entry name" value="Cyt_c-like_dom_sf"/>
</dbReference>
<dbReference type="GO" id="GO:0004130">
    <property type="term" value="F:cytochrome-c peroxidase activity"/>
    <property type="evidence" value="ECO:0007669"/>
    <property type="project" value="TreeGrafter"/>
</dbReference>
<evidence type="ECO:0000313" key="6">
    <source>
        <dbReference type="EMBL" id="MBB5031066.1"/>
    </source>
</evidence>
<dbReference type="PANTHER" id="PTHR30600">
    <property type="entry name" value="CYTOCHROME C PEROXIDASE-RELATED"/>
    <property type="match status" value="1"/>
</dbReference>
<protein>
    <recommendedName>
        <fullName evidence="5">Cytochrome c domain-containing protein</fullName>
    </recommendedName>
</protein>
<keyword evidence="2 4" id="KW-0479">Metal-binding</keyword>
<gene>
    <name evidence="6" type="ORF">HNQ65_000620</name>
</gene>
<dbReference type="InterPro" id="IPR047758">
    <property type="entry name" value="CytoC_perox"/>
</dbReference>
<evidence type="ECO:0000256" key="2">
    <source>
        <dbReference type="ARBA" id="ARBA00022723"/>
    </source>
</evidence>
<dbReference type="InterPro" id="IPR051395">
    <property type="entry name" value="Cytochrome_c_Peroxidase/MauG"/>
</dbReference>
<dbReference type="PROSITE" id="PS51007">
    <property type="entry name" value="CYTC"/>
    <property type="match status" value="1"/>
</dbReference>
<feature type="domain" description="Cytochrome c" evidence="5">
    <location>
        <begin position="80"/>
        <end position="174"/>
    </location>
</feature>
<keyword evidence="3 4" id="KW-0408">Iron</keyword>
<dbReference type="GO" id="GO:0009055">
    <property type="term" value="F:electron transfer activity"/>
    <property type="evidence" value="ECO:0007669"/>
    <property type="project" value="InterPro"/>
</dbReference>
<name>A0A7W7Y7I7_9BACT</name>
<dbReference type="Proteomes" id="UP000590740">
    <property type="component" value="Unassembled WGS sequence"/>
</dbReference>
<keyword evidence="1 4" id="KW-0349">Heme</keyword>
<evidence type="ECO:0000256" key="3">
    <source>
        <dbReference type="ARBA" id="ARBA00023004"/>
    </source>
</evidence>
<proteinExistence type="predicted"/>
<evidence type="ECO:0000256" key="4">
    <source>
        <dbReference type="PROSITE-ProRule" id="PRU00433"/>
    </source>
</evidence>
<evidence type="ECO:0000259" key="5">
    <source>
        <dbReference type="PROSITE" id="PS51007"/>
    </source>
</evidence>
<dbReference type="GO" id="GO:0020037">
    <property type="term" value="F:heme binding"/>
    <property type="evidence" value="ECO:0007669"/>
    <property type="project" value="InterPro"/>
</dbReference>
<dbReference type="NCBIfam" id="NF040606">
    <property type="entry name" value="CytoC_perox"/>
    <property type="match status" value="1"/>
</dbReference>
<dbReference type="EMBL" id="JACHIG010000001">
    <property type="protein sequence ID" value="MBB5031066.1"/>
    <property type="molecule type" value="Genomic_DNA"/>
</dbReference>
<dbReference type="GO" id="GO:0046872">
    <property type="term" value="F:metal ion binding"/>
    <property type="evidence" value="ECO:0007669"/>
    <property type="project" value="UniProtKB-KW"/>
</dbReference>
<dbReference type="RefSeq" id="WP_184338008.1">
    <property type="nucleotide sequence ID" value="NZ_JACHIG010000001.1"/>
</dbReference>
<dbReference type="AlphaFoldDB" id="A0A7W7Y7I7"/>
<organism evidence="6 7">
    <name type="scientific">Prosthecobacter vanneervenii</name>
    <dbReference type="NCBI Taxonomy" id="48466"/>
    <lineage>
        <taxon>Bacteria</taxon>
        <taxon>Pseudomonadati</taxon>
        <taxon>Verrucomicrobiota</taxon>
        <taxon>Verrucomicrobiia</taxon>
        <taxon>Verrucomicrobiales</taxon>
        <taxon>Verrucomicrobiaceae</taxon>
        <taxon>Prosthecobacter</taxon>
    </lineage>
</organism>
<accession>A0A7W7Y7I7</accession>
<evidence type="ECO:0000256" key="1">
    <source>
        <dbReference type="ARBA" id="ARBA00022617"/>
    </source>
</evidence>
<keyword evidence="7" id="KW-1185">Reference proteome</keyword>
<comment type="caution">
    <text evidence="6">The sequence shown here is derived from an EMBL/GenBank/DDBJ whole genome shotgun (WGS) entry which is preliminary data.</text>
</comment>